<dbReference type="EMBL" id="QKWP01000692">
    <property type="protein sequence ID" value="RIB16218.1"/>
    <property type="molecule type" value="Genomic_DNA"/>
</dbReference>
<organism evidence="1 2">
    <name type="scientific">Gigaspora rosea</name>
    <dbReference type="NCBI Taxonomy" id="44941"/>
    <lineage>
        <taxon>Eukaryota</taxon>
        <taxon>Fungi</taxon>
        <taxon>Fungi incertae sedis</taxon>
        <taxon>Mucoromycota</taxon>
        <taxon>Glomeromycotina</taxon>
        <taxon>Glomeromycetes</taxon>
        <taxon>Diversisporales</taxon>
        <taxon>Gigasporaceae</taxon>
        <taxon>Gigaspora</taxon>
    </lineage>
</organism>
<keyword evidence="2" id="KW-1185">Reference proteome</keyword>
<proteinExistence type="predicted"/>
<sequence length="258" mass="30092">MDHFIRTENELKAHASRPKISLLQHHKKDDNIGSYSRGKSRGIETGDEIPIEGCKTLNATCATWKTKVELFKTQRNATECRKDLLDQTKSSCEDLDVAYRMWMAKVENIRDVELVKEEEKPILNVPPCKVEDNIPDTNVEPEWYGKGHEGNKIANEIAIRSRIKRWINRCKAAKPLKYKKNRRKYIPNGFGEIQNDHVIYEFRAGIDSGKIPMMLLVERLFIYNNLGDRGKWMTVKKKKKKKKKKLKIVLKLFQQINP</sequence>
<protein>
    <submittedName>
        <fullName evidence="1">Uncharacterized protein</fullName>
    </submittedName>
</protein>
<accession>A0A397V3M8</accession>
<gene>
    <name evidence="1" type="ORF">C2G38_2038749</name>
</gene>
<comment type="caution">
    <text evidence="1">The sequence shown here is derived from an EMBL/GenBank/DDBJ whole genome shotgun (WGS) entry which is preliminary data.</text>
</comment>
<dbReference type="OrthoDB" id="2492866at2759"/>
<evidence type="ECO:0000313" key="1">
    <source>
        <dbReference type="EMBL" id="RIB16218.1"/>
    </source>
</evidence>
<dbReference type="Proteomes" id="UP000266673">
    <property type="component" value="Unassembled WGS sequence"/>
</dbReference>
<evidence type="ECO:0000313" key="2">
    <source>
        <dbReference type="Proteomes" id="UP000266673"/>
    </source>
</evidence>
<name>A0A397V3M8_9GLOM</name>
<dbReference type="AlphaFoldDB" id="A0A397V3M8"/>
<reference evidence="1 2" key="1">
    <citation type="submission" date="2018-06" db="EMBL/GenBank/DDBJ databases">
        <title>Comparative genomics reveals the genomic features of Rhizophagus irregularis, R. cerebriforme, R. diaphanum and Gigaspora rosea, and their symbiotic lifestyle signature.</title>
        <authorList>
            <person name="Morin E."/>
            <person name="San Clemente H."/>
            <person name="Chen E.C.H."/>
            <person name="De La Providencia I."/>
            <person name="Hainaut M."/>
            <person name="Kuo A."/>
            <person name="Kohler A."/>
            <person name="Murat C."/>
            <person name="Tang N."/>
            <person name="Roy S."/>
            <person name="Loubradou J."/>
            <person name="Henrissat B."/>
            <person name="Grigoriev I.V."/>
            <person name="Corradi N."/>
            <person name="Roux C."/>
            <person name="Martin F.M."/>
        </authorList>
    </citation>
    <scope>NUCLEOTIDE SEQUENCE [LARGE SCALE GENOMIC DNA]</scope>
    <source>
        <strain evidence="1 2">DAOM 194757</strain>
    </source>
</reference>